<name>A0AAD6XP74_9AGAR</name>
<dbReference type="InterPro" id="IPR011333">
    <property type="entry name" value="SKP1/BTB/POZ_sf"/>
</dbReference>
<comment type="caution">
    <text evidence="1">The sequence shown here is derived from an EMBL/GenBank/DDBJ whole genome shotgun (WGS) entry which is preliminary data.</text>
</comment>
<evidence type="ECO:0000313" key="2">
    <source>
        <dbReference type="Proteomes" id="UP001222325"/>
    </source>
</evidence>
<reference evidence="1" key="1">
    <citation type="submission" date="2023-03" db="EMBL/GenBank/DDBJ databases">
        <title>Massive genome expansion in bonnet fungi (Mycena s.s.) driven by repeated elements and novel gene families across ecological guilds.</title>
        <authorList>
            <consortium name="Lawrence Berkeley National Laboratory"/>
            <person name="Harder C.B."/>
            <person name="Miyauchi S."/>
            <person name="Viragh M."/>
            <person name="Kuo A."/>
            <person name="Thoen E."/>
            <person name="Andreopoulos B."/>
            <person name="Lu D."/>
            <person name="Skrede I."/>
            <person name="Drula E."/>
            <person name="Henrissat B."/>
            <person name="Morin E."/>
            <person name="Kohler A."/>
            <person name="Barry K."/>
            <person name="LaButti K."/>
            <person name="Morin E."/>
            <person name="Salamov A."/>
            <person name="Lipzen A."/>
            <person name="Mereny Z."/>
            <person name="Hegedus B."/>
            <person name="Baldrian P."/>
            <person name="Stursova M."/>
            <person name="Weitz H."/>
            <person name="Taylor A."/>
            <person name="Grigoriev I.V."/>
            <person name="Nagy L.G."/>
            <person name="Martin F."/>
            <person name="Kauserud H."/>
        </authorList>
    </citation>
    <scope>NUCLEOTIDE SEQUENCE</scope>
    <source>
        <strain evidence="1">CBHHK173m</strain>
    </source>
</reference>
<keyword evidence="2" id="KW-1185">Reference proteome</keyword>
<proteinExistence type="predicted"/>
<protein>
    <recommendedName>
        <fullName evidence="3">BTB domain-containing protein</fullName>
    </recommendedName>
</protein>
<evidence type="ECO:0000313" key="1">
    <source>
        <dbReference type="EMBL" id="KAJ7084655.1"/>
    </source>
</evidence>
<dbReference type="CDD" id="cd18186">
    <property type="entry name" value="BTB_POZ_ZBTB_KLHL-like"/>
    <property type="match status" value="1"/>
</dbReference>
<organism evidence="1 2">
    <name type="scientific">Mycena belliarum</name>
    <dbReference type="NCBI Taxonomy" id="1033014"/>
    <lineage>
        <taxon>Eukaryota</taxon>
        <taxon>Fungi</taxon>
        <taxon>Dikarya</taxon>
        <taxon>Basidiomycota</taxon>
        <taxon>Agaricomycotina</taxon>
        <taxon>Agaricomycetes</taxon>
        <taxon>Agaricomycetidae</taxon>
        <taxon>Agaricales</taxon>
        <taxon>Marasmiineae</taxon>
        <taxon>Mycenaceae</taxon>
        <taxon>Mycena</taxon>
    </lineage>
</organism>
<dbReference type="Gene3D" id="3.30.710.10">
    <property type="entry name" value="Potassium Channel Kv1.1, Chain A"/>
    <property type="match status" value="1"/>
</dbReference>
<dbReference type="AlphaFoldDB" id="A0AAD6XP74"/>
<accession>A0AAD6XP74</accession>
<gene>
    <name evidence="1" type="ORF">B0H15DRAFT_910943</name>
</gene>
<evidence type="ECO:0008006" key="3">
    <source>
        <dbReference type="Google" id="ProtNLM"/>
    </source>
</evidence>
<sequence length="352" mass="39215">MDSGIQPSGRVQDLWFEDGNLVIQAGTSQFRVYRGILAARSPVFLDMLSFPQPADSELVDGCPVVRLPDAELEVSEFLKALFLPEYFPAFPYSTKFETLVGCLRLSHKYEVGFLRRRALVHLSSGHRTTLSDWDSSLSYYAAAQLKATAPASAISDITSWPKPTTPQYSICAIELAREVDALWVLPAAFYRLSSNITATQWALSNPAPEKATYLGRPTTFSAQDRKALLSGHQTQLTSSAVDILRFLTDPLEIEGCLSPARCTKQRLQAVDGSRDMLEQYPAIPLDIWEEADWKLLDNVCSVCLPVLRRTHRAARQTFWDGLPSLFALPPWEDLERMKTAAIGDNVLFLGSP</sequence>
<dbReference type="EMBL" id="JARJCN010000037">
    <property type="protein sequence ID" value="KAJ7084655.1"/>
    <property type="molecule type" value="Genomic_DNA"/>
</dbReference>
<dbReference type="Proteomes" id="UP001222325">
    <property type="component" value="Unassembled WGS sequence"/>
</dbReference>